<keyword evidence="1" id="KW-0472">Membrane</keyword>
<dbReference type="Proteomes" id="UP000555828">
    <property type="component" value="Unassembled WGS sequence"/>
</dbReference>
<dbReference type="SUPFAM" id="SSF56954">
    <property type="entry name" value="Outer membrane efflux proteins (OEP)"/>
    <property type="match status" value="1"/>
</dbReference>
<organism evidence="2 3">
    <name type="scientific">Thermosipho japonicus</name>
    <dbReference type="NCBI Taxonomy" id="90323"/>
    <lineage>
        <taxon>Bacteria</taxon>
        <taxon>Thermotogati</taxon>
        <taxon>Thermotogota</taxon>
        <taxon>Thermotogae</taxon>
        <taxon>Thermotogales</taxon>
        <taxon>Fervidobacteriaceae</taxon>
        <taxon>Thermosipho</taxon>
    </lineage>
</organism>
<name>A0A841GRS0_9BACT</name>
<comment type="caution">
    <text evidence="2">The sequence shown here is derived from an EMBL/GenBank/DDBJ whole genome shotgun (WGS) entry which is preliminary data.</text>
</comment>
<accession>A0A841GRS0</accession>
<dbReference type="RefSeq" id="WP_184619071.1">
    <property type="nucleotide sequence ID" value="NZ_JACHEX010000002.1"/>
</dbReference>
<evidence type="ECO:0000313" key="3">
    <source>
        <dbReference type="Proteomes" id="UP000555828"/>
    </source>
</evidence>
<dbReference type="EMBL" id="JACHEX010000002">
    <property type="protein sequence ID" value="MBB6062389.1"/>
    <property type="molecule type" value="Genomic_DNA"/>
</dbReference>
<evidence type="ECO:0000256" key="1">
    <source>
        <dbReference type="SAM" id="Phobius"/>
    </source>
</evidence>
<gene>
    <name evidence="2" type="ORF">HNP65_000827</name>
</gene>
<keyword evidence="3" id="KW-1185">Reference proteome</keyword>
<keyword evidence="1" id="KW-1133">Transmembrane helix</keyword>
<evidence type="ECO:0000313" key="2">
    <source>
        <dbReference type="EMBL" id="MBB6062389.1"/>
    </source>
</evidence>
<dbReference type="Gene3D" id="1.20.1600.10">
    <property type="entry name" value="Outer membrane efflux proteins (OEP)"/>
    <property type="match status" value="1"/>
</dbReference>
<dbReference type="GO" id="GO:0016740">
    <property type="term" value="F:transferase activity"/>
    <property type="evidence" value="ECO:0007669"/>
    <property type="project" value="UniProtKB-KW"/>
</dbReference>
<dbReference type="AlphaFoldDB" id="A0A841GRS0"/>
<protein>
    <submittedName>
        <fullName evidence="2">Asp-tRNA(Asn)/Glu-tRNA(Gln) amidotransferase C subunit</fullName>
    </submittedName>
</protein>
<sequence>MLKIKGGISIFKKKFILISSMMMLIIIFNTLLFSNENNIYKINYTDFIKVSINNSYDVLSKMEEIQEYNSNLTSIFLPNINVFSDFSNSTISLEYDLNQLISLLFTNIQKTTKERLNMELIEYKAKNAIDLTSLYFNTLARLKITETLKNFKSKIDKIYNLIISNNNIDYITKMNYEINYNKFLINYYSIKNDLNYYLNQITDHLGLSSNTIVEFEDDFFFDTKTASEILKNLDLNEILKNSPSIKAINIQIAENKLNEKYDFINMKIPKFLPSLSLSYNNNYSEKIKLGFNFRMEYSFNNFILSLNFENSNLLNYSNENWNVNFNFSFSNQSNYERKSFDNYILENTKKSLILDIKNTFFQIENLIRQIENISKTIKLIDEVMNKNVNTENKFDLLIQKSYTLINYYDLLSQLNINIIKLKIINNEIKEIYY</sequence>
<keyword evidence="1" id="KW-0812">Transmembrane</keyword>
<proteinExistence type="predicted"/>
<keyword evidence="2" id="KW-0808">Transferase</keyword>
<feature type="transmembrane region" description="Helical" evidence="1">
    <location>
        <begin position="15"/>
        <end position="33"/>
    </location>
</feature>
<reference evidence="2 3" key="1">
    <citation type="submission" date="2020-08" db="EMBL/GenBank/DDBJ databases">
        <title>Genomic Encyclopedia of Type Strains, Phase IV (KMG-IV): sequencing the most valuable type-strain genomes for metagenomic binning, comparative biology and taxonomic classification.</title>
        <authorList>
            <person name="Goeker M."/>
        </authorList>
    </citation>
    <scope>NUCLEOTIDE SEQUENCE [LARGE SCALE GENOMIC DNA]</scope>
    <source>
        <strain evidence="2 3">DSM 13481</strain>
    </source>
</reference>